<dbReference type="Pfam" id="PF12796">
    <property type="entry name" value="Ank_2"/>
    <property type="match status" value="1"/>
</dbReference>
<dbReference type="RefSeq" id="WP_106874808.1">
    <property type="nucleotide sequence ID" value="NZ_CP027845.1"/>
</dbReference>
<sequence length="409" mass="45351">MTNKTTIVPIPGCGWARITIDNKSDIDQNNNFNTMSLYEARMREDMKRIKAHAKATVNGYGEDNLKVKALLNGATLGSIRSVNELLQQGMSVNFKNSCGITPLIAAAERGYIEIVQALIQAGADLNARDNTGSTALIRAAYNGHTGIIKALIEAGADLDLKDNNKNTALMLAAKYDFMKIVYGLCKNGADLRFSPDKTILDCPQVLKIPGLMEELETLMIKQLNQKIEKGYKDLRFEKADAEVAHKLYNKTQYKDNKKLQETIKLFDEASTKYIGDTLLGAQLPIYPTEYKLFEGKLKPAQKEGTKIFKTVPDDSPQKHAVRDDSKISGYSGEKTDMLSQKDIADLLGKYLEIRDIGRLRQVSKIIKTNTMDHDTEVSGDSIKDEVSGTCTEPSILGHQDENDTTSICQ</sequence>
<dbReference type="PROSITE" id="PS50088">
    <property type="entry name" value="ANK_REPEAT"/>
    <property type="match status" value="2"/>
</dbReference>
<name>A0A2P1P9P3_9RICK</name>
<feature type="compositionally biased region" description="Basic and acidic residues" evidence="4">
    <location>
        <begin position="375"/>
        <end position="386"/>
    </location>
</feature>
<dbReference type="SMART" id="SM00248">
    <property type="entry name" value="ANK"/>
    <property type="match status" value="3"/>
</dbReference>
<dbReference type="EMBL" id="CP027845">
    <property type="protein sequence ID" value="AVP87979.1"/>
    <property type="molecule type" value="Genomic_DNA"/>
</dbReference>
<dbReference type="KEGG" id="ptc:phytr_10510"/>
<feature type="repeat" description="ANK" evidence="3">
    <location>
        <begin position="131"/>
        <end position="163"/>
    </location>
</feature>
<evidence type="ECO:0000256" key="1">
    <source>
        <dbReference type="ARBA" id="ARBA00022737"/>
    </source>
</evidence>
<dbReference type="InterPro" id="IPR002110">
    <property type="entry name" value="Ankyrin_rpt"/>
</dbReference>
<organism evidence="5 6">
    <name type="scientific">Candidatus Phycorickettsia trachydisci</name>
    <dbReference type="NCBI Taxonomy" id="2115978"/>
    <lineage>
        <taxon>Bacteria</taxon>
        <taxon>Pseudomonadati</taxon>
        <taxon>Pseudomonadota</taxon>
        <taxon>Alphaproteobacteria</taxon>
        <taxon>Rickettsiales</taxon>
        <taxon>Rickettsiaceae</taxon>
        <taxon>Candidatus Phycorickettsia</taxon>
    </lineage>
</organism>
<dbReference type="SUPFAM" id="SSF48403">
    <property type="entry name" value="Ankyrin repeat"/>
    <property type="match status" value="1"/>
</dbReference>
<dbReference type="Gene3D" id="1.25.40.20">
    <property type="entry name" value="Ankyrin repeat-containing domain"/>
    <property type="match status" value="1"/>
</dbReference>
<protein>
    <submittedName>
        <fullName evidence="5">Uncharacterized protein</fullName>
    </submittedName>
</protein>
<dbReference type="AlphaFoldDB" id="A0A2P1P9P3"/>
<evidence type="ECO:0000256" key="3">
    <source>
        <dbReference type="PROSITE-ProRule" id="PRU00023"/>
    </source>
</evidence>
<feature type="compositionally biased region" description="Basic and acidic residues" evidence="4">
    <location>
        <begin position="309"/>
        <end position="326"/>
    </location>
</feature>
<feature type="repeat" description="ANK" evidence="3">
    <location>
        <begin position="98"/>
        <end position="130"/>
    </location>
</feature>
<dbReference type="PROSITE" id="PS50297">
    <property type="entry name" value="ANK_REP_REGION"/>
    <property type="match status" value="2"/>
</dbReference>
<dbReference type="OrthoDB" id="7161641at2"/>
<accession>A0A2P1P9P3</accession>
<dbReference type="InterPro" id="IPR036770">
    <property type="entry name" value="Ankyrin_rpt-contain_sf"/>
</dbReference>
<gene>
    <name evidence="5" type="ORF">phytr_10510</name>
</gene>
<feature type="region of interest" description="Disordered" evidence="4">
    <location>
        <begin position="375"/>
        <end position="409"/>
    </location>
</feature>
<keyword evidence="2 3" id="KW-0040">ANK repeat</keyword>
<evidence type="ECO:0000313" key="5">
    <source>
        <dbReference type="EMBL" id="AVP87979.1"/>
    </source>
</evidence>
<evidence type="ECO:0000313" key="6">
    <source>
        <dbReference type="Proteomes" id="UP000241762"/>
    </source>
</evidence>
<keyword evidence="6" id="KW-1185">Reference proteome</keyword>
<proteinExistence type="predicted"/>
<evidence type="ECO:0000256" key="2">
    <source>
        <dbReference type="ARBA" id="ARBA00023043"/>
    </source>
</evidence>
<dbReference type="PRINTS" id="PR01415">
    <property type="entry name" value="ANKYRIN"/>
</dbReference>
<evidence type="ECO:0000256" key="4">
    <source>
        <dbReference type="SAM" id="MobiDB-lite"/>
    </source>
</evidence>
<feature type="region of interest" description="Disordered" evidence="4">
    <location>
        <begin position="309"/>
        <end position="328"/>
    </location>
</feature>
<reference evidence="5 6" key="1">
    <citation type="submission" date="2018-03" db="EMBL/GenBank/DDBJ databases">
        <title>A gene transfer event suggests a long-term partnership between eustigmatophyte algae and a novel lineage of endosymbiotic bacteria.</title>
        <authorList>
            <person name="Yurchenko T."/>
            <person name="Sevcikova T."/>
            <person name="Pribyl P."/>
            <person name="El Karkouri K."/>
            <person name="Klimes V."/>
            <person name="Amaral R."/>
            <person name="Zbrankova V."/>
            <person name="Kim E."/>
            <person name="Raoult D."/>
            <person name="Santos L.M.A."/>
            <person name="Elias M."/>
        </authorList>
    </citation>
    <scope>NUCLEOTIDE SEQUENCE [LARGE SCALE GENOMIC DNA]</scope>
    <source>
        <strain evidence="5">CCALA 838</strain>
    </source>
</reference>
<keyword evidence="1" id="KW-0677">Repeat</keyword>
<dbReference type="PANTHER" id="PTHR24171">
    <property type="entry name" value="ANKYRIN REPEAT DOMAIN-CONTAINING PROTEIN 39-RELATED"/>
    <property type="match status" value="1"/>
</dbReference>
<dbReference type="Proteomes" id="UP000241762">
    <property type="component" value="Chromosome"/>
</dbReference>